<gene>
    <name evidence="1" type="ORF">AGLY_007923</name>
</gene>
<sequence>MPFRTRRIVIDRERLRVTSDCTIINTAVCLTDYHNDYCSIDKLAYRFPPFCRLTKHYIYYIKYIRNNIVFNGKILKFRPHKIQYNIFYIEICAYNISTVKAKLLILRKFQPLGEISLGLSQWFSTGVPREMLLNIDKCFRRCCYGCQVCERAVNQKRLRTTGLSNMKTVRPSYSDLQRKKLASASSGSILSEG</sequence>
<protein>
    <submittedName>
        <fullName evidence="1">Uncharacterized protein</fullName>
    </submittedName>
</protein>
<name>A0A6G0TLW4_APHGL</name>
<reference evidence="1 2" key="1">
    <citation type="submission" date="2019-08" db="EMBL/GenBank/DDBJ databases">
        <title>The genome of the soybean aphid Biotype 1, its phylome, world population structure and adaptation to the North American continent.</title>
        <authorList>
            <person name="Giordano R."/>
            <person name="Donthu R.K."/>
            <person name="Hernandez A.G."/>
            <person name="Wright C.L."/>
            <person name="Zimin A.V."/>
        </authorList>
    </citation>
    <scope>NUCLEOTIDE SEQUENCE [LARGE SCALE GENOMIC DNA]</scope>
    <source>
        <tissue evidence="1">Whole aphids</tissue>
    </source>
</reference>
<dbReference type="EMBL" id="VYZN01000026">
    <property type="protein sequence ID" value="KAE9535190.1"/>
    <property type="molecule type" value="Genomic_DNA"/>
</dbReference>
<dbReference type="AlphaFoldDB" id="A0A6G0TLW4"/>
<proteinExistence type="predicted"/>
<comment type="caution">
    <text evidence="1">The sequence shown here is derived from an EMBL/GenBank/DDBJ whole genome shotgun (WGS) entry which is preliminary data.</text>
</comment>
<organism evidence="1 2">
    <name type="scientific">Aphis glycines</name>
    <name type="common">Soybean aphid</name>
    <dbReference type="NCBI Taxonomy" id="307491"/>
    <lineage>
        <taxon>Eukaryota</taxon>
        <taxon>Metazoa</taxon>
        <taxon>Ecdysozoa</taxon>
        <taxon>Arthropoda</taxon>
        <taxon>Hexapoda</taxon>
        <taxon>Insecta</taxon>
        <taxon>Pterygota</taxon>
        <taxon>Neoptera</taxon>
        <taxon>Paraneoptera</taxon>
        <taxon>Hemiptera</taxon>
        <taxon>Sternorrhyncha</taxon>
        <taxon>Aphidomorpha</taxon>
        <taxon>Aphidoidea</taxon>
        <taxon>Aphididae</taxon>
        <taxon>Aphidini</taxon>
        <taxon>Aphis</taxon>
        <taxon>Aphis</taxon>
    </lineage>
</organism>
<evidence type="ECO:0000313" key="1">
    <source>
        <dbReference type="EMBL" id="KAE9535190.1"/>
    </source>
</evidence>
<accession>A0A6G0TLW4</accession>
<keyword evidence="2" id="KW-1185">Reference proteome</keyword>
<evidence type="ECO:0000313" key="2">
    <source>
        <dbReference type="Proteomes" id="UP000475862"/>
    </source>
</evidence>
<dbReference type="Proteomes" id="UP000475862">
    <property type="component" value="Unassembled WGS sequence"/>
</dbReference>